<reference evidence="2 3" key="1">
    <citation type="submission" date="2015-07" db="EMBL/GenBank/DDBJ databases">
        <title>Genome analysis of myxobacterium Chondromyces crocatus Cm c5 reveals a high potential for natural compound synthesis and the genetic basis for the loss of fruiting body formation.</title>
        <authorList>
            <person name="Zaburannyi N."/>
            <person name="Bunk B."/>
            <person name="Maier J."/>
            <person name="Overmann J."/>
            <person name="Mueller R."/>
        </authorList>
    </citation>
    <scope>NUCLEOTIDE SEQUENCE [LARGE SCALE GENOMIC DNA]</scope>
    <source>
        <strain evidence="2 3">Cm c5</strain>
    </source>
</reference>
<keyword evidence="3" id="KW-1185">Reference proteome</keyword>
<dbReference type="STRING" id="52.CMC5_025640"/>
<protein>
    <recommendedName>
        <fullName evidence="4">Glycoside hydrolase family 19 catalytic domain-containing protein</fullName>
    </recommendedName>
</protein>
<feature type="compositionally biased region" description="Polar residues" evidence="1">
    <location>
        <begin position="1"/>
        <end position="11"/>
    </location>
</feature>
<evidence type="ECO:0008006" key="4">
    <source>
        <dbReference type="Google" id="ProtNLM"/>
    </source>
</evidence>
<evidence type="ECO:0000313" key="3">
    <source>
        <dbReference type="Proteomes" id="UP000067626"/>
    </source>
</evidence>
<organism evidence="2 3">
    <name type="scientific">Chondromyces crocatus</name>
    <dbReference type="NCBI Taxonomy" id="52"/>
    <lineage>
        <taxon>Bacteria</taxon>
        <taxon>Pseudomonadati</taxon>
        <taxon>Myxococcota</taxon>
        <taxon>Polyangia</taxon>
        <taxon>Polyangiales</taxon>
        <taxon>Polyangiaceae</taxon>
        <taxon>Chondromyces</taxon>
    </lineage>
</organism>
<dbReference type="PANTHER" id="PTHR34408">
    <property type="entry name" value="FAMILY PROTEIN, PUTATIVE-RELATED"/>
    <property type="match status" value="1"/>
</dbReference>
<dbReference type="OrthoDB" id="5318987at2"/>
<dbReference type="EMBL" id="CP012159">
    <property type="protein sequence ID" value="AKT38418.1"/>
    <property type="molecule type" value="Genomic_DNA"/>
</dbReference>
<dbReference type="RefSeq" id="WP_156338523.1">
    <property type="nucleotide sequence ID" value="NZ_CP012159.1"/>
</dbReference>
<dbReference type="SUPFAM" id="SSF53955">
    <property type="entry name" value="Lysozyme-like"/>
    <property type="match status" value="1"/>
</dbReference>
<dbReference type="Gene3D" id="1.10.530.10">
    <property type="match status" value="1"/>
</dbReference>
<proteinExistence type="predicted"/>
<feature type="region of interest" description="Disordered" evidence="1">
    <location>
        <begin position="1"/>
        <end position="113"/>
    </location>
</feature>
<name>A0A0K1ECW6_CHOCO</name>
<dbReference type="PATRIC" id="fig|52.7.peg.2791"/>
<evidence type="ECO:0000313" key="2">
    <source>
        <dbReference type="EMBL" id="AKT38418.1"/>
    </source>
</evidence>
<dbReference type="InterPro" id="IPR052354">
    <property type="entry name" value="Cell_Wall_Dynamics_Protein"/>
</dbReference>
<feature type="compositionally biased region" description="Low complexity" evidence="1">
    <location>
        <begin position="81"/>
        <end position="108"/>
    </location>
</feature>
<evidence type="ECO:0000256" key="1">
    <source>
        <dbReference type="SAM" id="MobiDB-lite"/>
    </source>
</evidence>
<dbReference type="Proteomes" id="UP000067626">
    <property type="component" value="Chromosome"/>
</dbReference>
<feature type="compositionally biased region" description="Low complexity" evidence="1">
    <location>
        <begin position="56"/>
        <end position="73"/>
    </location>
</feature>
<sequence length="366" mass="38650">MSGSRTPTSPSAGVGASTPISTPAQVPLPTPRPDLAVPQLPDSVPLPRPRPDLPSAAAPGAGAGDPVASAPGAGAAGAGDGAAAATGDGAGAQAPTSPAAGADAEAPADSPVNSCPLGCPRCKAKITKEQMKEIFTSAADDKLQGITDAFNEAFEKFEINTCLRKSHFFAQIREEVGPSITTLAENMNYSVEGLKSTFKYFRDNPNEAALYGRSPGKPADQQAIANRAYANRIGNGNIASGDGWQFRGKGYIQLTGRSNYQNVQTEIDSKYPGSGIDIMQNEGDILTVRGGMISAMAYWTMNNLNIKADMGARDEDVNRITAVVNFHTKSYADRRTHFKQTRKTFKLSQCPNFEGHGESLLERLKD</sequence>
<dbReference type="KEGG" id="ccro:CMC5_025640"/>
<dbReference type="InterPro" id="IPR023346">
    <property type="entry name" value="Lysozyme-like_dom_sf"/>
</dbReference>
<gene>
    <name evidence="2" type="ORF">CMC5_025640</name>
</gene>
<dbReference type="PANTHER" id="PTHR34408:SF2">
    <property type="entry name" value="CELL WALL-BINDING PROTEIN YWSB"/>
    <property type="match status" value="1"/>
</dbReference>
<dbReference type="AlphaFoldDB" id="A0A0K1ECW6"/>
<accession>A0A0K1ECW6</accession>